<keyword evidence="3" id="KW-1185">Reference proteome</keyword>
<accession>A0A1R3JP08</accession>
<feature type="compositionally biased region" description="Acidic residues" evidence="1">
    <location>
        <begin position="57"/>
        <end position="66"/>
    </location>
</feature>
<dbReference type="Proteomes" id="UP000187203">
    <property type="component" value="Unassembled WGS sequence"/>
</dbReference>
<dbReference type="EMBL" id="AWUE01015618">
    <property type="protein sequence ID" value="OMO96554.1"/>
    <property type="molecule type" value="Genomic_DNA"/>
</dbReference>
<evidence type="ECO:0000313" key="3">
    <source>
        <dbReference type="Proteomes" id="UP000187203"/>
    </source>
</evidence>
<sequence>MTAATYSHYKPPPTLATPGLPAFSIHPRKPRFLDTFYFLPRTEPTSSSSSKSAPPTESEESGEFEGEAMYLEVSLWRWCD</sequence>
<feature type="region of interest" description="Disordered" evidence="1">
    <location>
        <begin position="42"/>
        <end position="66"/>
    </location>
</feature>
<protein>
    <submittedName>
        <fullName evidence="2">Uncharacterized protein</fullName>
    </submittedName>
</protein>
<proteinExistence type="predicted"/>
<comment type="caution">
    <text evidence="2">The sequence shown here is derived from an EMBL/GenBank/DDBJ whole genome shotgun (WGS) entry which is preliminary data.</text>
</comment>
<gene>
    <name evidence="2" type="ORF">COLO4_15210</name>
</gene>
<name>A0A1R3JP08_9ROSI</name>
<evidence type="ECO:0000313" key="2">
    <source>
        <dbReference type="EMBL" id="OMO96554.1"/>
    </source>
</evidence>
<reference evidence="3" key="1">
    <citation type="submission" date="2013-09" db="EMBL/GenBank/DDBJ databases">
        <title>Corchorus olitorius genome sequencing.</title>
        <authorList>
            <person name="Alam M."/>
            <person name="Haque M.S."/>
            <person name="Islam M.S."/>
            <person name="Emdad E.M."/>
            <person name="Islam M.M."/>
            <person name="Ahmed B."/>
            <person name="Halim A."/>
            <person name="Hossen Q.M.M."/>
            <person name="Hossain M.Z."/>
            <person name="Ahmed R."/>
            <person name="Khan M.M."/>
            <person name="Islam R."/>
            <person name="Rashid M.M."/>
            <person name="Khan S.A."/>
            <person name="Rahman M.S."/>
            <person name="Alam M."/>
            <person name="Yahiya A.S."/>
            <person name="Khan M.S."/>
            <person name="Azam M.S."/>
            <person name="Haque T."/>
            <person name="Lashkar M.Z.H."/>
            <person name="Akhand A.I."/>
            <person name="Morshed G."/>
            <person name="Roy S."/>
            <person name="Uddin K.S."/>
            <person name="Rabeya T."/>
            <person name="Hossain A.S."/>
            <person name="Chowdhury A."/>
            <person name="Snigdha A.R."/>
            <person name="Mortoza M.S."/>
            <person name="Matin S.A."/>
            <person name="Hoque S.M.E."/>
            <person name="Islam M.K."/>
            <person name="Roy D.K."/>
            <person name="Haider R."/>
            <person name="Moosa M.M."/>
            <person name="Elias S.M."/>
            <person name="Hasan A.M."/>
            <person name="Jahan S."/>
            <person name="Shafiuddin M."/>
            <person name="Mahmood N."/>
            <person name="Shommy N.S."/>
        </authorList>
    </citation>
    <scope>NUCLEOTIDE SEQUENCE [LARGE SCALE GENOMIC DNA]</scope>
    <source>
        <strain evidence="3">cv. O-4</strain>
    </source>
</reference>
<feature type="compositionally biased region" description="Low complexity" evidence="1">
    <location>
        <begin position="42"/>
        <end position="56"/>
    </location>
</feature>
<evidence type="ECO:0000256" key="1">
    <source>
        <dbReference type="SAM" id="MobiDB-lite"/>
    </source>
</evidence>
<organism evidence="2 3">
    <name type="scientific">Corchorus olitorius</name>
    <dbReference type="NCBI Taxonomy" id="93759"/>
    <lineage>
        <taxon>Eukaryota</taxon>
        <taxon>Viridiplantae</taxon>
        <taxon>Streptophyta</taxon>
        <taxon>Embryophyta</taxon>
        <taxon>Tracheophyta</taxon>
        <taxon>Spermatophyta</taxon>
        <taxon>Magnoliopsida</taxon>
        <taxon>eudicotyledons</taxon>
        <taxon>Gunneridae</taxon>
        <taxon>Pentapetalae</taxon>
        <taxon>rosids</taxon>
        <taxon>malvids</taxon>
        <taxon>Malvales</taxon>
        <taxon>Malvaceae</taxon>
        <taxon>Grewioideae</taxon>
        <taxon>Apeibeae</taxon>
        <taxon>Corchorus</taxon>
    </lineage>
</organism>
<dbReference type="AlphaFoldDB" id="A0A1R3JP08"/>